<protein>
    <recommendedName>
        <fullName evidence="9">Lysosomal Pro-X carboxypeptidase</fullName>
    </recommendedName>
</protein>
<dbReference type="EMBL" id="CAJZBQ010000011">
    <property type="protein sequence ID" value="CAG9313502.1"/>
    <property type="molecule type" value="Genomic_DNA"/>
</dbReference>
<feature type="chain" id="PRO_5043325390" description="Lysosomal Pro-X carboxypeptidase" evidence="6">
    <location>
        <begin position="16"/>
        <end position="485"/>
    </location>
</feature>
<keyword evidence="3 6" id="KW-0732">Signal</keyword>
<organism evidence="7 8">
    <name type="scientific">Blepharisma stoltei</name>
    <dbReference type="NCBI Taxonomy" id="1481888"/>
    <lineage>
        <taxon>Eukaryota</taxon>
        <taxon>Sar</taxon>
        <taxon>Alveolata</taxon>
        <taxon>Ciliophora</taxon>
        <taxon>Postciliodesmatophora</taxon>
        <taxon>Heterotrichea</taxon>
        <taxon>Heterotrichida</taxon>
        <taxon>Blepharismidae</taxon>
        <taxon>Blepharisma</taxon>
    </lineage>
</organism>
<keyword evidence="8" id="KW-1185">Reference proteome</keyword>
<sequence length="485" mass="52852">MLAFIFGILAIGSSAIKVSEEPESAVPNGYKLFTFPAFIDNWSYNGAFFNLRYYINTNYWNATLPGPIFFYCGGNGAIEAYMSNTGYIDSLAQQMQAIVVYAEHRYFGSSLPFGNISFTPAGHAKYLSPHQAIADFAYLITSLEAAYDQAPVIVWGGGYGGMLAAWMRLTYSNLVRGAIASSAPVLAFNGTVDPNAFNAFVTSVYASQVPECPAIIAVAFDNLRSLYGNETAYERLTEIFQPCSPIQSIQDVVNLSIWLQNAFVALSIFNYPYPTSVIYPIPSNPVAQACEMVKYANADDFWETIEVAASVGVLYYNMTGLNVCANLNNLYANSNFGIESGWSYITCSTLNMPMGSSKATSMFGDLPWDQVDINNACLTAWNTTPEINYASQWYGASNNPGQTWQYASNIVFSNGGLDPWQVGSVTKTFGDATVAAFVVDGAASMMDLMSPNPNDPPQLSAARATEKIAIQYWLYGLGKINSSLN</sequence>
<dbReference type="GO" id="GO:0008239">
    <property type="term" value="F:dipeptidyl-peptidase activity"/>
    <property type="evidence" value="ECO:0007669"/>
    <property type="project" value="TreeGrafter"/>
</dbReference>
<accession>A0AAU9IGB6</accession>
<reference evidence="7" key="1">
    <citation type="submission" date="2021-09" db="EMBL/GenBank/DDBJ databases">
        <authorList>
            <consortium name="AG Swart"/>
            <person name="Singh M."/>
            <person name="Singh A."/>
            <person name="Seah K."/>
            <person name="Emmerich C."/>
        </authorList>
    </citation>
    <scope>NUCLEOTIDE SEQUENCE</scope>
    <source>
        <strain evidence="7">ATCC30299</strain>
    </source>
</reference>
<dbReference type="InterPro" id="IPR042269">
    <property type="entry name" value="Ser_carbopepase_S28_SKS"/>
</dbReference>
<dbReference type="Proteomes" id="UP001162131">
    <property type="component" value="Unassembled WGS sequence"/>
</dbReference>
<evidence type="ECO:0000256" key="5">
    <source>
        <dbReference type="ARBA" id="ARBA00023180"/>
    </source>
</evidence>
<comment type="caution">
    <text evidence="7">The sequence shown here is derived from an EMBL/GenBank/DDBJ whole genome shotgun (WGS) entry which is preliminary data.</text>
</comment>
<dbReference type="GO" id="GO:0006508">
    <property type="term" value="P:proteolysis"/>
    <property type="evidence" value="ECO:0007669"/>
    <property type="project" value="UniProtKB-KW"/>
</dbReference>
<proteinExistence type="inferred from homology"/>
<evidence type="ECO:0000256" key="2">
    <source>
        <dbReference type="ARBA" id="ARBA00022670"/>
    </source>
</evidence>
<feature type="signal peptide" evidence="6">
    <location>
        <begin position="1"/>
        <end position="15"/>
    </location>
</feature>
<dbReference type="PANTHER" id="PTHR11010">
    <property type="entry name" value="PROTEASE S28 PRO-X CARBOXYPEPTIDASE-RELATED"/>
    <property type="match status" value="1"/>
</dbReference>
<dbReference type="InterPro" id="IPR008758">
    <property type="entry name" value="Peptidase_S28"/>
</dbReference>
<keyword evidence="2" id="KW-0645">Protease</keyword>
<gene>
    <name evidence="7" type="ORF">BSTOLATCC_MIC9318</name>
</gene>
<name>A0AAU9IGB6_9CILI</name>
<keyword evidence="4" id="KW-0378">Hydrolase</keyword>
<keyword evidence="5" id="KW-0325">Glycoprotein</keyword>
<evidence type="ECO:0000256" key="4">
    <source>
        <dbReference type="ARBA" id="ARBA00022801"/>
    </source>
</evidence>
<evidence type="ECO:0008006" key="9">
    <source>
        <dbReference type="Google" id="ProtNLM"/>
    </source>
</evidence>
<dbReference type="PANTHER" id="PTHR11010:SF38">
    <property type="entry name" value="LYSOSOMAL PRO-X CARBOXYPEPTIDASE"/>
    <property type="match status" value="1"/>
</dbReference>
<comment type="similarity">
    <text evidence="1">Belongs to the peptidase S28 family.</text>
</comment>
<evidence type="ECO:0000256" key="6">
    <source>
        <dbReference type="SAM" id="SignalP"/>
    </source>
</evidence>
<dbReference type="SUPFAM" id="SSF53474">
    <property type="entry name" value="alpha/beta-Hydrolases"/>
    <property type="match status" value="1"/>
</dbReference>
<evidence type="ECO:0000256" key="3">
    <source>
        <dbReference type="ARBA" id="ARBA00022729"/>
    </source>
</evidence>
<evidence type="ECO:0000256" key="1">
    <source>
        <dbReference type="ARBA" id="ARBA00011079"/>
    </source>
</evidence>
<dbReference type="Gene3D" id="1.20.120.980">
    <property type="entry name" value="Serine carboxypeptidase S28, SKS domain"/>
    <property type="match status" value="1"/>
</dbReference>
<evidence type="ECO:0000313" key="7">
    <source>
        <dbReference type="EMBL" id="CAG9313502.1"/>
    </source>
</evidence>
<dbReference type="AlphaFoldDB" id="A0AAU9IGB6"/>
<evidence type="ECO:0000313" key="8">
    <source>
        <dbReference type="Proteomes" id="UP001162131"/>
    </source>
</evidence>
<dbReference type="Gene3D" id="3.40.50.1820">
    <property type="entry name" value="alpha/beta hydrolase"/>
    <property type="match status" value="1"/>
</dbReference>
<dbReference type="InterPro" id="IPR029058">
    <property type="entry name" value="AB_hydrolase_fold"/>
</dbReference>
<dbReference type="Pfam" id="PF05577">
    <property type="entry name" value="Peptidase_S28"/>
    <property type="match status" value="1"/>
</dbReference>
<dbReference type="GO" id="GO:0070008">
    <property type="term" value="F:serine-type exopeptidase activity"/>
    <property type="evidence" value="ECO:0007669"/>
    <property type="project" value="InterPro"/>
</dbReference>